<protein>
    <submittedName>
        <fullName evidence="2">Uncharacterized protein</fullName>
    </submittedName>
</protein>
<name>A0ABP6SH70_9ACTN</name>
<organism evidence="2 3">
    <name type="scientific">Streptomyces sannanensis</name>
    <dbReference type="NCBI Taxonomy" id="285536"/>
    <lineage>
        <taxon>Bacteria</taxon>
        <taxon>Bacillati</taxon>
        <taxon>Actinomycetota</taxon>
        <taxon>Actinomycetes</taxon>
        <taxon>Kitasatosporales</taxon>
        <taxon>Streptomycetaceae</taxon>
        <taxon>Streptomyces</taxon>
    </lineage>
</organism>
<dbReference type="EMBL" id="BAAAYL010000001">
    <property type="protein sequence ID" value="GAA3376773.1"/>
    <property type="molecule type" value="Genomic_DNA"/>
</dbReference>
<keyword evidence="3" id="KW-1185">Reference proteome</keyword>
<evidence type="ECO:0000256" key="1">
    <source>
        <dbReference type="SAM" id="MobiDB-lite"/>
    </source>
</evidence>
<gene>
    <name evidence="2" type="ORF">GCM10020367_49780</name>
</gene>
<reference evidence="3" key="1">
    <citation type="journal article" date="2019" name="Int. J. Syst. Evol. Microbiol.">
        <title>The Global Catalogue of Microorganisms (GCM) 10K type strain sequencing project: providing services to taxonomists for standard genome sequencing and annotation.</title>
        <authorList>
            <consortium name="The Broad Institute Genomics Platform"/>
            <consortium name="The Broad Institute Genome Sequencing Center for Infectious Disease"/>
            <person name="Wu L."/>
            <person name="Ma J."/>
        </authorList>
    </citation>
    <scope>NUCLEOTIDE SEQUENCE [LARGE SCALE GENOMIC DNA]</scope>
    <source>
        <strain evidence="3">JCM 9651</strain>
    </source>
</reference>
<proteinExistence type="predicted"/>
<evidence type="ECO:0000313" key="3">
    <source>
        <dbReference type="Proteomes" id="UP001499990"/>
    </source>
</evidence>
<comment type="caution">
    <text evidence="2">The sequence shown here is derived from an EMBL/GenBank/DDBJ whole genome shotgun (WGS) entry which is preliminary data.</text>
</comment>
<accession>A0ABP6SH70</accession>
<evidence type="ECO:0000313" key="2">
    <source>
        <dbReference type="EMBL" id="GAA3376773.1"/>
    </source>
</evidence>
<sequence>MARTLGDTDYVQGCRFEWFDRRPDNGALCGWFFPDIPEEDPDGTKRLWITEIPTPDGERPSFFVQPGPGESPGRPLPSLEMAAGYLVGWFTGRDEW</sequence>
<dbReference type="Proteomes" id="UP001499990">
    <property type="component" value="Unassembled WGS sequence"/>
</dbReference>
<feature type="region of interest" description="Disordered" evidence="1">
    <location>
        <begin position="55"/>
        <end position="76"/>
    </location>
</feature>